<keyword evidence="2" id="KW-1185">Reference proteome</keyword>
<protein>
    <submittedName>
        <fullName evidence="1">Uncharacterized protein</fullName>
    </submittedName>
</protein>
<comment type="caution">
    <text evidence="1">The sequence shown here is derived from an EMBL/GenBank/DDBJ whole genome shotgun (WGS) entry which is preliminary data.</text>
</comment>
<dbReference type="RefSeq" id="WP_309939087.1">
    <property type="nucleotide sequence ID" value="NZ_AP025305.1"/>
</dbReference>
<gene>
    <name evidence="1" type="ORF">HNQ88_002458</name>
</gene>
<dbReference type="EMBL" id="JAVDQD010000002">
    <property type="protein sequence ID" value="MDR6239421.1"/>
    <property type="molecule type" value="Genomic_DNA"/>
</dbReference>
<evidence type="ECO:0000313" key="2">
    <source>
        <dbReference type="Proteomes" id="UP001185092"/>
    </source>
</evidence>
<proteinExistence type="predicted"/>
<evidence type="ECO:0000313" key="1">
    <source>
        <dbReference type="EMBL" id="MDR6239421.1"/>
    </source>
</evidence>
<accession>A0AAE3XKE1</accession>
<organism evidence="1 2">
    <name type="scientific">Aureibacter tunicatorum</name>
    <dbReference type="NCBI Taxonomy" id="866807"/>
    <lineage>
        <taxon>Bacteria</taxon>
        <taxon>Pseudomonadati</taxon>
        <taxon>Bacteroidota</taxon>
        <taxon>Cytophagia</taxon>
        <taxon>Cytophagales</taxon>
        <taxon>Persicobacteraceae</taxon>
        <taxon>Aureibacter</taxon>
    </lineage>
</organism>
<name>A0AAE3XKE1_9BACT</name>
<dbReference type="Proteomes" id="UP001185092">
    <property type="component" value="Unassembled WGS sequence"/>
</dbReference>
<dbReference type="AlphaFoldDB" id="A0AAE3XKE1"/>
<reference evidence="1" key="1">
    <citation type="submission" date="2023-07" db="EMBL/GenBank/DDBJ databases">
        <title>Genomic Encyclopedia of Type Strains, Phase IV (KMG-IV): sequencing the most valuable type-strain genomes for metagenomic binning, comparative biology and taxonomic classification.</title>
        <authorList>
            <person name="Goeker M."/>
        </authorList>
    </citation>
    <scope>NUCLEOTIDE SEQUENCE</scope>
    <source>
        <strain evidence="1">DSM 26174</strain>
    </source>
</reference>
<sequence length="403" mass="47620">MSAYQSALQLFKELGGKREREIVNYLFVHKESSIEVIRDLAEGDDRFVNSLIAKNILHQSGEVIMLDERIYLFVEKFLEINEDIDNFEIDERIASIRQNIRLFKIEESFLEKERLINKFKRSINALGRVVKRNVIDLSRQVQRVYKTEINVDIKHHKILAHNQRASKLRLLIHEIEQMIDEEGFFENLRDLALRKIIIELKYDYLRVAKANLRELHQEIIDYLNKIEFLTNFYKKIHVVKKFKDQFELEAYSNVNDLFEDDKSLPFEPRLIMPALPSLDYLATDDGYDMILKVSEKVEHKRKSRSKATSAIDKDLLLNIKEKEQVINYGALKDKFQSGKNDLFTFLLNEKSTKELELSSIVKIFCKIALLYEDEMKFTGHNDVHENLKYAIIFPKPKSRKISK</sequence>